<dbReference type="InterPro" id="IPR015422">
    <property type="entry name" value="PyrdxlP-dep_Trfase_small"/>
</dbReference>
<gene>
    <name evidence="1" type="ORF">F2Q68_00029920</name>
</gene>
<evidence type="ECO:0000313" key="2">
    <source>
        <dbReference type="Proteomes" id="UP000712281"/>
    </source>
</evidence>
<dbReference type="AlphaFoldDB" id="A0A8S9G8S3"/>
<comment type="caution">
    <text evidence="1">The sequence shown here is derived from an EMBL/GenBank/DDBJ whole genome shotgun (WGS) entry which is preliminary data.</text>
</comment>
<dbReference type="Proteomes" id="UP000712281">
    <property type="component" value="Unassembled WGS sequence"/>
</dbReference>
<dbReference type="Gene3D" id="3.90.1150.10">
    <property type="entry name" value="Aspartate Aminotransferase, domain 1"/>
    <property type="match status" value="1"/>
</dbReference>
<dbReference type="EMBL" id="QGKW02002005">
    <property type="protein sequence ID" value="KAF2540916.1"/>
    <property type="molecule type" value="Genomic_DNA"/>
</dbReference>
<evidence type="ECO:0000313" key="1">
    <source>
        <dbReference type="EMBL" id="KAF2540916.1"/>
    </source>
</evidence>
<organism evidence="1 2">
    <name type="scientific">Brassica cretica</name>
    <name type="common">Mustard</name>
    <dbReference type="NCBI Taxonomy" id="69181"/>
    <lineage>
        <taxon>Eukaryota</taxon>
        <taxon>Viridiplantae</taxon>
        <taxon>Streptophyta</taxon>
        <taxon>Embryophyta</taxon>
        <taxon>Tracheophyta</taxon>
        <taxon>Spermatophyta</taxon>
        <taxon>Magnoliopsida</taxon>
        <taxon>eudicotyledons</taxon>
        <taxon>Gunneridae</taxon>
        <taxon>Pentapetalae</taxon>
        <taxon>rosids</taxon>
        <taxon>malvids</taxon>
        <taxon>Brassicales</taxon>
        <taxon>Brassicaceae</taxon>
        <taxon>Brassiceae</taxon>
        <taxon>Brassica</taxon>
    </lineage>
</organism>
<reference evidence="1" key="1">
    <citation type="submission" date="2019-12" db="EMBL/GenBank/DDBJ databases">
        <title>Genome sequencing and annotation of Brassica cretica.</title>
        <authorList>
            <person name="Studholme D.J."/>
            <person name="Sarris P.F."/>
        </authorList>
    </citation>
    <scope>NUCLEOTIDE SEQUENCE</scope>
    <source>
        <strain evidence="1">PFS-001/15</strain>
        <tissue evidence="1">Leaf</tissue>
    </source>
</reference>
<protein>
    <submittedName>
        <fullName evidence="1">Uncharacterized protein</fullName>
    </submittedName>
</protein>
<sequence>MNSRKIPRNKSLGIFRGMCPSEYSEGLFPRNLNPRKFPRNKSLGVAFGVTNRARHSIDMDSATLQDAFGRLKSFCKRHSNTIGEASPEDVNGIN</sequence>
<accession>A0A8S9G8S3</accession>
<name>A0A8S9G8S3_BRACR</name>
<proteinExistence type="predicted"/>